<evidence type="ECO:0000313" key="5">
    <source>
        <dbReference type="Proteomes" id="UP000016649"/>
    </source>
</evidence>
<dbReference type="SUPFAM" id="SSF103473">
    <property type="entry name" value="MFS general substrate transporter"/>
    <property type="match status" value="1"/>
</dbReference>
<keyword evidence="3" id="KW-0472">Membrane</keyword>
<sequence length="666" mass="74325">MDTTKRTITWKTYAAYGAADLYGGGCFFIVTTFAMYYLVNVVGLHPLLAGLIPAIGKFWDAVSDPLMGYIADHTPQNRFGKRRVWFLASIVPIALSFMLIWFPAQWESQAGKFIFYTLAYIIFFTVATVSYIPYAALSAEITQSFSQRNKLNSSRLMFSFIATLLGGLLAQPIINAFNGTKMGYFVMSCIFALIFSLPWIPLYFGTWEPAQTHNENVAEKDSFIKNFLSLFKSKSCRIHIAMYVCSYGALDIFMSLVLFYMVDYLNSGSVFVIAQGSLLITMMLTLPIHSYFINKKGHRPVYITGLSIFAVSLILMSFHTPGSSPVLLILNMVLMGVGISANNLIPHQLLPFLSDIDKLMSGKSRAGTYSAAMTLTRKIFLGLIIMTGLGAILNGIGYKNPVPSVLTQEQFNQAQVLCEKHGVPFLQIQKYYTECSDMNYHLKYVNRSIDGILKELYKREKKASLETAAAGKQLGTQTNSGSTPSSAGIEMQDISATAGQKTQADFPSDFSTEKTAIPATVFEKLIASLHTKDFHDADYELFLTSLYRKTGDTYVYEPNTDFYTKSDLYDLKLLLEKIKYPYSGIGEVQKPLQKERTLFGVKLAFIFLPLIMLITGIITALNFKVTPENHNIVLKELERLKAGGKKEDADPETKAVCEMLIGSKYA</sequence>
<comment type="similarity">
    <text evidence="1">Belongs to the sodium:galactoside symporter (TC 2.A.2) family.</text>
</comment>
<feature type="transmembrane region" description="Helical" evidence="3">
    <location>
        <begin position="268"/>
        <end position="288"/>
    </location>
</feature>
<name>A0ABN0P1C3_TRELE</name>
<feature type="transmembrane region" description="Helical" evidence="3">
    <location>
        <begin position="21"/>
        <end position="39"/>
    </location>
</feature>
<reference evidence="4 5" key="1">
    <citation type="submission" date="2013-08" db="EMBL/GenBank/DDBJ databases">
        <authorList>
            <person name="Weinstock G."/>
            <person name="Sodergren E."/>
            <person name="Wylie T."/>
            <person name="Fulton L."/>
            <person name="Fulton R."/>
            <person name="Fronick C."/>
            <person name="O'Laughlin M."/>
            <person name="Godfrey J."/>
            <person name="Miner T."/>
            <person name="Herter B."/>
            <person name="Appelbaum E."/>
            <person name="Cordes M."/>
            <person name="Lek S."/>
            <person name="Wollam A."/>
            <person name="Pepin K.H."/>
            <person name="Palsikar V.B."/>
            <person name="Mitreva M."/>
            <person name="Wilson R.K."/>
        </authorList>
    </citation>
    <scope>NUCLEOTIDE SEQUENCE [LARGE SCALE GENOMIC DNA]</scope>
    <source>
        <strain evidence="4 5">ATCC 700332</strain>
    </source>
</reference>
<feature type="region of interest" description="Disordered" evidence="2">
    <location>
        <begin position="468"/>
        <end position="488"/>
    </location>
</feature>
<feature type="transmembrane region" description="Helical" evidence="3">
    <location>
        <begin position="156"/>
        <end position="177"/>
    </location>
</feature>
<evidence type="ECO:0000256" key="1">
    <source>
        <dbReference type="ARBA" id="ARBA00009617"/>
    </source>
</evidence>
<evidence type="ECO:0000256" key="2">
    <source>
        <dbReference type="SAM" id="MobiDB-lite"/>
    </source>
</evidence>
<dbReference type="RefSeq" id="WP_021686588.1">
    <property type="nucleotide sequence ID" value="NZ_KI260561.1"/>
</dbReference>
<feature type="transmembrane region" description="Helical" evidence="3">
    <location>
        <begin position="379"/>
        <end position="398"/>
    </location>
</feature>
<keyword evidence="3" id="KW-0812">Transmembrane</keyword>
<evidence type="ECO:0000313" key="4">
    <source>
        <dbReference type="EMBL" id="ERJ94214.1"/>
    </source>
</evidence>
<organism evidence="4 5">
    <name type="scientific">Treponema lecithinolyticum ATCC 700332</name>
    <dbReference type="NCBI Taxonomy" id="1321815"/>
    <lineage>
        <taxon>Bacteria</taxon>
        <taxon>Pseudomonadati</taxon>
        <taxon>Spirochaetota</taxon>
        <taxon>Spirochaetia</taxon>
        <taxon>Spirochaetales</taxon>
        <taxon>Treponemataceae</taxon>
        <taxon>Treponema</taxon>
    </lineage>
</organism>
<keyword evidence="5" id="KW-1185">Reference proteome</keyword>
<feature type="transmembrane region" description="Helical" evidence="3">
    <location>
        <begin position="300"/>
        <end position="320"/>
    </location>
</feature>
<evidence type="ECO:0000256" key="3">
    <source>
        <dbReference type="SAM" id="Phobius"/>
    </source>
</evidence>
<keyword evidence="3" id="KW-1133">Transmembrane helix</keyword>
<dbReference type="EMBL" id="AWVH01000005">
    <property type="protein sequence ID" value="ERJ94214.1"/>
    <property type="molecule type" value="Genomic_DNA"/>
</dbReference>
<feature type="transmembrane region" description="Helical" evidence="3">
    <location>
        <begin position="45"/>
        <end position="63"/>
    </location>
</feature>
<dbReference type="PANTHER" id="PTHR11328:SF28">
    <property type="entry name" value="MAJOR FACILITATOR SUPERFAMILY DOMAIN-CONTAINING PROTEIN 12"/>
    <property type="match status" value="1"/>
</dbReference>
<accession>A0ABN0P1C3</accession>
<feature type="transmembrane region" description="Helical" evidence="3">
    <location>
        <begin position="599"/>
        <end position="621"/>
    </location>
</feature>
<comment type="caution">
    <text evidence="4">The sequence shown here is derived from an EMBL/GenBank/DDBJ whole genome shotgun (WGS) entry which is preliminary data.</text>
</comment>
<gene>
    <name evidence="4" type="ORF">HMPREF9193_00183</name>
</gene>
<feature type="transmembrane region" description="Helical" evidence="3">
    <location>
        <begin position="114"/>
        <end position="136"/>
    </location>
</feature>
<dbReference type="InterPro" id="IPR036259">
    <property type="entry name" value="MFS_trans_sf"/>
</dbReference>
<feature type="transmembrane region" description="Helical" evidence="3">
    <location>
        <begin position="183"/>
        <end position="204"/>
    </location>
</feature>
<dbReference type="InterPro" id="IPR039672">
    <property type="entry name" value="MFS_2"/>
</dbReference>
<protein>
    <submittedName>
        <fullName evidence="4">Transporter, major facilitator family protein</fullName>
    </submittedName>
</protein>
<dbReference type="PANTHER" id="PTHR11328">
    <property type="entry name" value="MAJOR FACILITATOR SUPERFAMILY DOMAIN-CONTAINING PROTEIN"/>
    <property type="match status" value="1"/>
</dbReference>
<feature type="compositionally biased region" description="Polar residues" evidence="2">
    <location>
        <begin position="474"/>
        <end position="486"/>
    </location>
</feature>
<dbReference type="Pfam" id="PF13347">
    <property type="entry name" value="MFS_2"/>
    <property type="match status" value="1"/>
</dbReference>
<dbReference type="CDD" id="cd17332">
    <property type="entry name" value="MFS_MelB_like"/>
    <property type="match status" value="1"/>
</dbReference>
<feature type="transmembrane region" description="Helical" evidence="3">
    <location>
        <begin position="240"/>
        <end position="262"/>
    </location>
</feature>
<proteinExistence type="inferred from homology"/>
<feature type="transmembrane region" description="Helical" evidence="3">
    <location>
        <begin position="84"/>
        <end position="102"/>
    </location>
</feature>
<dbReference type="Gene3D" id="1.20.1250.20">
    <property type="entry name" value="MFS general substrate transporter like domains"/>
    <property type="match status" value="2"/>
</dbReference>
<dbReference type="Proteomes" id="UP000016649">
    <property type="component" value="Unassembled WGS sequence"/>
</dbReference>